<dbReference type="SMART" id="SM00530">
    <property type="entry name" value="HTH_XRE"/>
    <property type="match status" value="1"/>
</dbReference>
<dbReference type="Pfam" id="PF01381">
    <property type="entry name" value="HTH_3"/>
    <property type="match status" value="1"/>
</dbReference>
<organism evidence="2 3">
    <name type="scientific">Intestinimonas butyriciproducens</name>
    <dbReference type="NCBI Taxonomy" id="1297617"/>
    <lineage>
        <taxon>Bacteria</taxon>
        <taxon>Bacillati</taxon>
        <taxon>Bacillota</taxon>
        <taxon>Clostridia</taxon>
        <taxon>Eubacteriales</taxon>
        <taxon>Intestinimonas</taxon>
    </lineage>
</organism>
<dbReference type="GO" id="GO:0003677">
    <property type="term" value="F:DNA binding"/>
    <property type="evidence" value="ECO:0007669"/>
    <property type="project" value="InterPro"/>
</dbReference>
<dbReference type="InterPro" id="IPR001387">
    <property type="entry name" value="Cro/C1-type_HTH"/>
</dbReference>
<protein>
    <submittedName>
        <fullName evidence="2">Helix-turn-helix protein</fullName>
    </submittedName>
</protein>
<dbReference type="CDD" id="cd00093">
    <property type="entry name" value="HTH_XRE"/>
    <property type="match status" value="1"/>
</dbReference>
<feature type="domain" description="HTH cro/C1-type" evidence="1">
    <location>
        <begin position="5"/>
        <end position="59"/>
    </location>
</feature>
<dbReference type="PROSITE" id="PS50943">
    <property type="entry name" value="HTH_CROC1"/>
    <property type="match status" value="1"/>
</dbReference>
<dbReference type="InterPro" id="IPR010982">
    <property type="entry name" value="Lambda_DNA-bd_dom_sf"/>
</dbReference>
<evidence type="ECO:0000259" key="1">
    <source>
        <dbReference type="PROSITE" id="PS50943"/>
    </source>
</evidence>
<evidence type="ECO:0000313" key="2">
    <source>
        <dbReference type="EMBL" id="PVY47032.1"/>
    </source>
</evidence>
<dbReference type="SUPFAM" id="SSF47413">
    <property type="entry name" value="lambda repressor-like DNA-binding domains"/>
    <property type="match status" value="1"/>
</dbReference>
<name>A0A2U1BEF0_9FIRM</name>
<dbReference type="RefSeq" id="WP_207216008.1">
    <property type="nucleotide sequence ID" value="NZ_CP011524.1"/>
</dbReference>
<gene>
    <name evidence="2" type="ORF">C7373_11135</name>
</gene>
<dbReference type="Gene3D" id="1.10.260.40">
    <property type="entry name" value="lambda repressor-like DNA-binding domains"/>
    <property type="match status" value="1"/>
</dbReference>
<reference evidence="2 3" key="1">
    <citation type="submission" date="2018-04" db="EMBL/GenBank/DDBJ databases">
        <title>Genomic Encyclopedia of Type Strains, Phase IV (KMG-IV): sequencing the most valuable type-strain genomes for metagenomic binning, comparative biology and taxonomic classification.</title>
        <authorList>
            <person name="Goeker M."/>
        </authorList>
    </citation>
    <scope>NUCLEOTIDE SEQUENCE [LARGE SCALE GENOMIC DNA]</scope>
    <source>
        <strain evidence="2 3">DSM 26588</strain>
    </source>
</reference>
<dbReference type="Proteomes" id="UP000245778">
    <property type="component" value="Unassembled WGS sequence"/>
</dbReference>
<dbReference type="GeneID" id="93229092"/>
<accession>A0A2U1BEF0</accession>
<dbReference type="AlphaFoldDB" id="A0A2U1BEF0"/>
<comment type="caution">
    <text evidence="2">The sequence shown here is derived from an EMBL/GenBank/DDBJ whole genome shotgun (WGS) entry which is preliminary data.</text>
</comment>
<evidence type="ECO:0000313" key="3">
    <source>
        <dbReference type="Proteomes" id="UP000245778"/>
    </source>
</evidence>
<dbReference type="EMBL" id="QEKK01000011">
    <property type="protein sequence ID" value="PVY47032.1"/>
    <property type="molecule type" value="Genomic_DNA"/>
</dbReference>
<proteinExistence type="predicted"/>
<sequence length="67" mass="7833">MRENLRKARKAVGLTQQAMADKLGISLRYYQQIEAGDRTGDFTLWDTLEDITGIHQRILRDQENNRL</sequence>